<reference evidence="1" key="1">
    <citation type="submission" date="2022-06" db="EMBL/GenBank/DDBJ databases">
        <title>Phylogenomic reconstructions and comparative analyses of Kickxellomycotina fungi.</title>
        <authorList>
            <person name="Reynolds N.K."/>
            <person name="Stajich J.E."/>
            <person name="Barry K."/>
            <person name="Grigoriev I.V."/>
            <person name="Crous P."/>
            <person name="Smith M.E."/>
        </authorList>
    </citation>
    <scope>NUCLEOTIDE SEQUENCE</scope>
    <source>
        <strain evidence="1">RSA 2271</strain>
    </source>
</reference>
<gene>
    <name evidence="1" type="primary">VPS15_4</name>
    <name evidence="1" type="ORF">EV182_007972</name>
</gene>
<keyword evidence="2" id="KW-1185">Reference proteome</keyword>
<dbReference type="Proteomes" id="UP001145114">
    <property type="component" value="Unassembled WGS sequence"/>
</dbReference>
<dbReference type="EMBL" id="JAMZIH010003912">
    <property type="protein sequence ID" value="KAJ1676550.1"/>
    <property type="molecule type" value="Genomic_DNA"/>
</dbReference>
<comment type="caution">
    <text evidence="1">The sequence shown here is derived from an EMBL/GenBank/DDBJ whole genome shotgun (WGS) entry which is preliminary data.</text>
</comment>
<keyword evidence="1" id="KW-0418">Kinase</keyword>
<sequence>MGHTSEGGGQEERIIALQLQFRNTIGHLLADSSAEVKRALLASLPRLCFFFHRSSIAVDSASAKHGPAVPWDAAENDTRDFLLSHIITYLNDRDSWLLRSHFFEAIVGIALLVGRHALEEYILPLMNQAMADSEEYVIGSVLRAFTRLAEGGLLGKHSVREKVREVAPLLVHPNPWLRECALRFIEAGGNVLPEIDHLVVISPAIRQCLRYEALELTYEALSEALDTPVPVKAYQEA</sequence>
<protein>
    <submittedName>
        <fullName evidence="1">Serine/threonine-protein kinase</fullName>
        <ecNumber evidence="1">2.7.11.1</ecNumber>
    </submittedName>
</protein>
<evidence type="ECO:0000313" key="1">
    <source>
        <dbReference type="EMBL" id="KAJ1676550.1"/>
    </source>
</evidence>
<feature type="non-terminal residue" evidence="1">
    <location>
        <position position="237"/>
    </location>
</feature>
<proteinExistence type="predicted"/>
<accession>A0ACC1HIY6</accession>
<name>A0ACC1HIY6_9FUNG</name>
<keyword evidence="1" id="KW-0808">Transferase</keyword>
<dbReference type="EC" id="2.7.11.1" evidence="1"/>
<evidence type="ECO:0000313" key="2">
    <source>
        <dbReference type="Proteomes" id="UP001145114"/>
    </source>
</evidence>
<organism evidence="1 2">
    <name type="scientific">Spiromyces aspiralis</name>
    <dbReference type="NCBI Taxonomy" id="68401"/>
    <lineage>
        <taxon>Eukaryota</taxon>
        <taxon>Fungi</taxon>
        <taxon>Fungi incertae sedis</taxon>
        <taxon>Zoopagomycota</taxon>
        <taxon>Kickxellomycotina</taxon>
        <taxon>Kickxellomycetes</taxon>
        <taxon>Kickxellales</taxon>
        <taxon>Kickxellaceae</taxon>
        <taxon>Spiromyces</taxon>
    </lineage>
</organism>